<name>A0A553JQD5_SHEHA</name>
<gene>
    <name evidence="2" type="ORF">FN961_09550</name>
</gene>
<feature type="domain" description="Glycosyl transferase family 25" evidence="1">
    <location>
        <begin position="5"/>
        <end position="179"/>
    </location>
</feature>
<dbReference type="GO" id="GO:0016740">
    <property type="term" value="F:transferase activity"/>
    <property type="evidence" value="ECO:0007669"/>
    <property type="project" value="UniProtKB-KW"/>
</dbReference>
<accession>A0A553JQD5</accession>
<sequence>MKFNVMVINLDSSTDRWESMTKQCDLLGLSPQRVSAVRGSLLSEKEKSDVYQLSSNLSKYDKILNDGEIGCYMSHIRCWELIVEQQLDFALVLEDDAILTEDMAKYVDKLAHTSSDWDYIKLSHGSKIKSAVDCMDLGDGLTLKKVLKLPSTTTGQLISLSGAKRLLSHAYPIARPIDMDIQYWFEKSLRCFVVSPFPILNGDFGSEINKTGDRRIVKKRPIRRILQKIRYEILLWCNRSKLPEFPKL</sequence>
<keyword evidence="3" id="KW-1185">Reference proteome</keyword>
<protein>
    <submittedName>
        <fullName evidence="2">Glycosyltransferase family 25 protein</fullName>
    </submittedName>
</protein>
<comment type="caution">
    <text evidence="2">The sequence shown here is derived from an EMBL/GenBank/DDBJ whole genome shotgun (WGS) entry which is preliminary data.</text>
</comment>
<evidence type="ECO:0000313" key="3">
    <source>
        <dbReference type="Proteomes" id="UP000318126"/>
    </source>
</evidence>
<organism evidence="2 3">
    <name type="scientific">Shewanella hanedai</name>
    <name type="common">Alteromonas hanedai</name>
    <dbReference type="NCBI Taxonomy" id="25"/>
    <lineage>
        <taxon>Bacteria</taxon>
        <taxon>Pseudomonadati</taxon>
        <taxon>Pseudomonadota</taxon>
        <taxon>Gammaproteobacteria</taxon>
        <taxon>Alteromonadales</taxon>
        <taxon>Shewanellaceae</taxon>
        <taxon>Shewanella</taxon>
    </lineage>
</organism>
<evidence type="ECO:0000313" key="2">
    <source>
        <dbReference type="EMBL" id="TRY14679.1"/>
    </source>
</evidence>
<dbReference type="CDD" id="cd06532">
    <property type="entry name" value="Glyco_transf_25"/>
    <property type="match status" value="1"/>
</dbReference>
<dbReference type="Proteomes" id="UP000318126">
    <property type="component" value="Unassembled WGS sequence"/>
</dbReference>
<dbReference type="Pfam" id="PF01755">
    <property type="entry name" value="Glyco_transf_25"/>
    <property type="match status" value="1"/>
</dbReference>
<dbReference type="EMBL" id="VKGK01000009">
    <property type="protein sequence ID" value="TRY14679.1"/>
    <property type="molecule type" value="Genomic_DNA"/>
</dbReference>
<keyword evidence="2" id="KW-0808">Transferase</keyword>
<reference evidence="3" key="1">
    <citation type="submission" date="2019-07" db="EMBL/GenBank/DDBJ databases">
        <title>Shewanella sp. YLB-08 draft genomic sequence.</title>
        <authorList>
            <person name="Yu L."/>
        </authorList>
    </citation>
    <scope>NUCLEOTIDE SEQUENCE [LARGE SCALE GENOMIC DNA]</scope>
    <source>
        <strain evidence="3">JCM 20706</strain>
    </source>
</reference>
<proteinExistence type="predicted"/>
<dbReference type="InterPro" id="IPR002654">
    <property type="entry name" value="Glyco_trans_25"/>
</dbReference>
<dbReference type="OrthoDB" id="9816113at2"/>
<evidence type="ECO:0000259" key="1">
    <source>
        <dbReference type="Pfam" id="PF01755"/>
    </source>
</evidence>
<dbReference type="AlphaFoldDB" id="A0A553JQD5"/>